<name>A0A915BMR2_PARUN</name>
<reference evidence="2" key="1">
    <citation type="submission" date="2022-11" db="UniProtKB">
        <authorList>
            <consortium name="WormBaseParasite"/>
        </authorList>
    </citation>
    <scope>IDENTIFICATION</scope>
</reference>
<evidence type="ECO:0000313" key="2">
    <source>
        <dbReference type="WBParaSite" id="PgR047_g025_t01"/>
    </source>
</evidence>
<sequence length="59" mass="6267">MCVGDSVLHLVISVVVKIGDVLPQSIVSGPVGIKLICEVLQQLLSQFVGTTKLTRHNPS</sequence>
<proteinExistence type="predicted"/>
<accession>A0A915BMR2</accession>
<evidence type="ECO:0000313" key="1">
    <source>
        <dbReference type="Proteomes" id="UP000887569"/>
    </source>
</evidence>
<dbReference type="Proteomes" id="UP000887569">
    <property type="component" value="Unplaced"/>
</dbReference>
<protein>
    <submittedName>
        <fullName evidence="2">Uncharacterized protein</fullName>
    </submittedName>
</protein>
<organism evidence="1 2">
    <name type="scientific">Parascaris univalens</name>
    <name type="common">Nematode worm</name>
    <dbReference type="NCBI Taxonomy" id="6257"/>
    <lineage>
        <taxon>Eukaryota</taxon>
        <taxon>Metazoa</taxon>
        <taxon>Ecdysozoa</taxon>
        <taxon>Nematoda</taxon>
        <taxon>Chromadorea</taxon>
        <taxon>Rhabditida</taxon>
        <taxon>Spirurina</taxon>
        <taxon>Ascaridomorpha</taxon>
        <taxon>Ascaridoidea</taxon>
        <taxon>Ascarididae</taxon>
        <taxon>Parascaris</taxon>
    </lineage>
</organism>
<dbReference type="WBParaSite" id="PgR047_g025_t01">
    <property type="protein sequence ID" value="PgR047_g025_t01"/>
    <property type="gene ID" value="PgR047_g025"/>
</dbReference>
<dbReference type="AlphaFoldDB" id="A0A915BMR2"/>
<keyword evidence="1" id="KW-1185">Reference proteome</keyword>